<feature type="transmembrane region" description="Helical" evidence="8">
    <location>
        <begin position="253"/>
        <end position="274"/>
    </location>
</feature>
<sequence>MAGVFTGFGIIAFVIFVGWLLSAINIVSQEGRLVLNRVAFFAASPALLFLVLSRADLKVVFSGVLLASAATIAIAAALYWAVARALFTKDPGRLVIGTSASVYANINNIGLPVAIYVIGDAQYVGPMLILQLVVMAPIVLGALDLLQPGRKSIARILLQPVRNPIVIASALGVVVAATGLQLPEFVEAPLEILGGAAIPLMLLAFGVSLRGTRPLERGTGRREVLVASVMKAIVMPVIAWVLAAFVFGLEPVHVYAVTVMAALPTAQNMYQYALRYNTGEIIARDVIFVTTLASIPVMLVIAWLVHP</sequence>
<gene>
    <name evidence="9" type="ORF">H9830_10850</name>
</gene>
<dbReference type="GO" id="GO:0005886">
    <property type="term" value="C:plasma membrane"/>
    <property type="evidence" value="ECO:0007669"/>
    <property type="project" value="UniProtKB-SubCell"/>
</dbReference>
<feature type="transmembrane region" description="Helical" evidence="8">
    <location>
        <begin position="286"/>
        <end position="305"/>
    </location>
</feature>
<dbReference type="EMBL" id="DXDC01000325">
    <property type="protein sequence ID" value="HIY66761.1"/>
    <property type="molecule type" value="Genomic_DNA"/>
</dbReference>
<dbReference type="Pfam" id="PF03547">
    <property type="entry name" value="Mem_trans"/>
    <property type="match status" value="2"/>
</dbReference>
<dbReference type="InterPro" id="IPR038770">
    <property type="entry name" value="Na+/solute_symporter_sf"/>
</dbReference>
<evidence type="ECO:0000256" key="2">
    <source>
        <dbReference type="ARBA" id="ARBA00010145"/>
    </source>
</evidence>
<evidence type="ECO:0000256" key="3">
    <source>
        <dbReference type="ARBA" id="ARBA00022448"/>
    </source>
</evidence>
<dbReference type="GO" id="GO:0055085">
    <property type="term" value="P:transmembrane transport"/>
    <property type="evidence" value="ECO:0007669"/>
    <property type="project" value="InterPro"/>
</dbReference>
<evidence type="ECO:0000256" key="5">
    <source>
        <dbReference type="ARBA" id="ARBA00022692"/>
    </source>
</evidence>
<comment type="caution">
    <text evidence="9">The sequence shown here is derived from an EMBL/GenBank/DDBJ whole genome shotgun (WGS) entry which is preliminary data.</text>
</comment>
<feature type="transmembrane region" description="Helical" evidence="8">
    <location>
        <begin position="34"/>
        <end position="53"/>
    </location>
</feature>
<keyword evidence="7 8" id="KW-0472">Membrane</keyword>
<dbReference type="Proteomes" id="UP000824005">
    <property type="component" value="Unassembled WGS sequence"/>
</dbReference>
<feature type="transmembrane region" description="Helical" evidence="8">
    <location>
        <begin position="224"/>
        <end position="247"/>
    </location>
</feature>
<feature type="transmembrane region" description="Helical" evidence="8">
    <location>
        <begin position="164"/>
        <end position="180"/>
    </location>
</feature>
<comment type="subcellular location">
    <subcellularLocation>
        <location evidence="1">Cell membrane</location>
        <topology evidence="1">Multi-pass membrane protein</topology>
    </subcellularLocation>
</comment>
<feature type="transmembrane region" description="Helical" evidence="8">
    <location>
        <begin position="59"/>
        <end position="82"/>
    </location>
</feature>
<dbReference type="PANTHER" id="PTHR36838:SF3">
    <property type="entry name" value="TRANSPORTER AUXIN EFFLUX CARRIER EC FAMILY"/>
    <property type="match status" value="1"/>
</dbReference>
<keyword evidence="6 8" id="KW-1133">Transmembrane helix</keyword>
<feature type="transmembrane region" description="Helical" evidence="8">
    <location>
        <begin position="6"/>
        <end position="27"/>
    </location>
</feature>
<feature type="transmembrane region" description="Helical" evidence="8">
    <location>
        <begin position="94"/>
        <end position="118"/>
    </location>
</feature>
<dbReference type="PANTHER" id="PTHR36838">
    <property type="entry name" value="AUXIN EFFLUX CARRIER FAMILY PROTEIN"/>
    <property type="match status" value="1"/>
</dbReference>
<evidence type="ECO:0000256" key="4">
    <source>
        <dbReference type="ARBA" id="ARBA00022475"/>
    </source>
</evidence>
<keyword evidence="4" id="KW-1003">Cell membrane</keyword>
<evidence type="ECO:0000313" key="9">
    <source>
        <dbReference type="EMBL" id="HIY66761.1"/>
    </source>
</evidence>
<reference evidence="9" key="2">
    <citation type="submission" date="2021-04" db="EMBL/GenBank/DDBJ databases">
        <authorList>
            <person name="Gilroy R."/>
        </authorList>
    </citation>
    <scope>NUCLEOTIDE SEQUENCE</scope>
    <source>
        <strain evidence="9">ChiGjej1B1-98</strain>
    </source>
</reference>
<evidence type="ECO:0000313" key="10">
    <source>
        <dbReference type="Proteomes" id="UP000824005"/>
    </source>
</evidence>
<proteinExistence type="inferred from homology"/>
<keyword evidence="3" id="KW-0813">Transport</keyword>
<evidence type="ECO:0000256" key="8">
    <source>
        <dbReference type="SAM" id="Phobius"/>
    </source>
</evidence>
<reference evidence="9" key="1">
    <citation type="journal article" date="2021" name="PeerJ">
        <title>Extensive microbial diversity within the chicken gut microbiome revealed by metagenomics and culture.</title>
        <authorList>
            <person name="Gilroy R."/>
            <person name="Ravi A."/>
            <person name="Getino M."/>
            <person name="Pursley I."/>
            <person name="Horton D.L."/>
            <person name="Alikhan N.F."/>
            <person name="Baker D."/>
            <person name="Gharbi K."/>
            <person name="Hall N."/>
            <person name="Watson M."/>
            <person name="Adriaenssens E.M."/>
            <person name="Foster-Nyarko E."/>
            <person name="Jarju S."/>
            <person name="Secka A."/>
            <person name="Antonio M."/>
            <person name="Oren A."/>
            <person name="Chaudhuri R.R."/>
            <person name="La Ragione R."/>
            <person name="Hildebrand F."/>
            <person name="Pallen M.J."/>
        </authorList>
    </citation>
    <scope>NUCLEOTIDE SEQUENCE</scope>
    <source>
        <strain evidence="9">ChiGjej1B1-98</strain>
    </source>
</reference>
<evidence type="ECO:0000256" key="7">
    <source>
        <dbReference type="ARBA" id="ARBA00023136"/>
    </source>
</evidence>
<dbReference type="AlphaFoldDB" id="A0A9D1YZE1"/>
<feature type="transmembrane region" description="Helical" evidence="8">
    <location>
        <begin position="124"/>
        <end position="143"/>
    </location>
</feature>
<comment type="similarity">
    <text evidence="2">Belongs to the auxin efflux carrier (TC 2.A.69) family.</text>
</comment>
<accession>A0A9D1YZE1</accession>
<keyword evidence="5 8" id="KW-0812">Transmembrane</keyword>
<evidence type="ECO:0000256" key="1">
    <source>
        <dbReference type="ARBA" id="ARBA00004651"/>
    </source>
</evidence>
<feature type="transmembrane region" description="Helical" evidence="8">
    <location>
        <begin position="192"/>
        <end position="212"/>
    </location>
</feature>
<dbReference type="InterPro" id="IPR004776">
    <property type="entry name" value="Mem_transp_PIN-like"/>
</dbReference>
<organism evidence="9 10">
    <name type="scientific">Candidatus Agrococcus pullicola</name>
    <dbReference type="NCBI Taxonomy" id="2838429"/>
    <lineage>
        <taxon>Bacteria</taxon>
        <taxon>Bacillati</taxon>
        <taxon>Actinomycetota</taxon>
        <taxon>Actinomycetes</taxon>
        <taxon>Micrococcales</taxon>
        <taxon>Microbacteriaceae</taxon>
        <taxon>Agrococcus</taxon>
    </lineage>
</organism>
<protein>
    <submittedName>
        <fullName evidence="9">AEC family transporter</fullName>
    </submittedName>
</protein>
<dbReference type="Gene3D" id="1.20.1530.20">
    <property type="match status" value="1"/>
</dbReference>
<evidence type="ECO:0000256" key="6">
    <source>
        <dbReference type="ARBA" id="ARBA00022989"/>
    </source>
</evidence>
<name>A0A9D1YZE1_9MICO</name>